<dbReference type="PANTHER" id="PTHR23411">
    <property type="entry name" value="TAPASIN"/>
    <property type="match status" value="1"/>
</dbReference>
<dbReference type="PROSITE" id="PS00290">
    <property type="entry name" value="IG_MHC"/>
    <property type="match status" value="3"/>
</dbReference>
<keyword evidence="6" id="KW-1185">Reference proteome</keyword>
<dbReference type="InterPro" id="IPR013783">
    <property type="entry name" value="Ig-like_fold"/>
</dbReference>
<dbReference type="InterPro" id="IPR003597">
    <property type="entry name" value="Ig_C1-set"/>
</dbReference>
<dbReference type="Proteomes" id="UP000287033">
    <property type="component" value="Unassembled WGS sequence"/>
</dbReference>
<feature type="domain" description="Ig-like" evidence="4">
    <location>
        <begin position="12"/>
        <end position="106"/>
    </location>
</feature>
<keyword evidence="3" id="KW-0812">Transmembrane</keyword>
<dbReference type="PROSITE" id="PS50835">
    <property type="entry name" value="IG_LIKE"/>
    <property type="match status" value="4"/>
</dbReference>
<dbReference type="Pfam" id="PF07654">
    <property type="entry name" value="C1-set"/>
    <property type="match status" value="4"/>
</dbReference>
<sequence length="468" mass="51337">MVTVTSETPSPPTLYGLVSSCQEHITGSLIFGCLAMDYSPDVTKVTWKKGGELITTGLKTYPSVRNKKGTYTLSSQLTLPGSAADCPSEISCEVQHSGSHKSKVMPCPGPLSPTLLLTVSSSEEIASSKFATIVCSIIDFHPKSISVIWLKNGRPLDSGFFTSPVCEANGNFSVTSRLMVPYGEWFNSAVYTCQVTHGENTQSKNITALQDDIKCHPNTVKILPPPVEQVLLEATVTLTCVVSNLPSGVNVTWKQEKKRLKSEIADQPGQNPDSVISKLDISTEAWLSGVTFECVVYHQNLPTPLKDSIHKEKVINPLEPSVSVLLPPTEEISAQRFLSLTCLVRGFSPREIFVKWTNNDKPVNPSNYKNTEVIAESDNTSFFLYSLLSITAEEWASGASYSCVVGHEAIPLKIINRTVDKSSDSIDRTWIEDYEDDNSNIWTTASTFITLFFLSIFYSAAVTLVKVK</sequence>
<dbReference type="CDD" id="cd05768">
    <property type="entry name" value="IgC1_CH3_IgAGD_CH4_IgAEM"/>
    <property type="match status" value="1"/>
</dbReference>
<reference evidence="5 6" key="1">
    <citation type="journal article" date="2018" name="Nat. Ecol. Evol.">
        <title>Shark genomes provide insights into elasmobranch evolution and the origin of vertebrates.</title>
        <authorList>
            <person name="Hara Y"/>
            <person name="Yamaguchi K"/>
            <person name="Onimaru K"/>
            <person name="Kadota M"/>
            <person name="Koyanagi M"/>
            <person name="Keeley SD"/>
            <person name="Tatsumi K"/>
            <person name="Tanaka K"/>
            <person name="Motone F"/>
            <person name="Kageyama Y"/>
            <person name="Nozu R"/>
            <person name="Adachi N"/>
            <person name="Nishimura O"/>
            <person name="Nakagawa R"/>
            <person name="Tanegashima C"/>
            <person name="Kiyatake I"/>
            <person name="Matsumoto R"/>
            <person name="Murakumo K"/>
            <person name="Nishida K"/>
            <person name="Terakita A"/>
            <person name="Kuratani S"/>
            <person name="Sato K"/>
            <person name="Hyodo S Kuraku.S."/>
        </authorList>
    </citation>
    <scope>NUCLEOTIDE SEQUENCE [LARGE SCALE GENOMIC DNA]</scope>
</reference>
<feature type="domain" description="Ig-like" evidence="4">
    <location>
        <begin position="113"/>
        <end position="207"/>
    </location>
</feature>
<accession>A0A401RNH7</accession>
<proteinExistence type="predicted"/>
<dbReference type="Gene3D" id="2.60.40.10">
    <property type="entry name" value="Immunoglobulins"/>
    <property type="match status" value="4"/>
</dbReference>
<evidence type="ECO:0000259" key="4">
    <source>
        <dbReference type="PROSITE" id="PS50835"/>
    </source>
</evidence>
<feature type="transmembrane region" description="Helical" evidence="3">
    <location>
        <begin position="441"/>
        <end position="465"/>
    </location>
</feature>
<evidence type="ECO:0000313" key="6">
    <source>
        <dbReference type="Proteomes" id="UP000287033"/>
    </source>
</evidence>
<gene>
    <name evidence="5" type="ORF">chiPu_0018444</name>
</gene>
<dbReference type="OMA" id="FGCLAMD"/>
<name>A0A401RNH7_CHIPU</name>
<keyword evidence="1" id="KW-0325">Glycoprotein</keyword>
<dbReference type="AlphaFoldDB" id="A0A401RNH7"/>
<organism evidence="5 6">
    <name type="scientific">Chiloscyllium punctatum</name>
    <name type="common">Brownbanded bambooshark</name>
    <name type="synonym">Hemiscyllium punctatum</name>
    <dbReference type="NCBI Taxonomy" id="137246"/>
    <lineage>
        <taxon>Eukaryota</taxon>
        <taxon>Metazoa</taxon>
        <taxon>Chordata</taxon>
        <taxon>Craniata</taxon>
        <taxon>Vertebrata</taxon>
        <taxon>Chondrichthyes</taxon>
        <taxon>Elasmobranchii</taxon>
        <taxon>Galeomorphii</taxon>
        <taxon>Galeoidea</taxon>
        <taxon>Orectolobiformes</taxon>
        <taxon>Hemiscylliidae</taxon>
        <taxon>Chiloscyllium</taxon>
    </lineage>
</organism>
<dbReference type="FunFam" id="2.60.40.10:FF:000463">
    <property type="entry name" value="Immunoglobulin heavy constant gamma 1"/>
    <property type="match status" value="1"/>
</dbReference>
<comment type="caution">
    <text evidence="5">The sequence shown here is derived from an EMBL/GenBank/DDBJ whole genome shotgun (WGS) entry which is preliminary data.</text>
</comment>
<protein>
    <recommendedName>
        <fullName evidence="4">Ig-like domain-containing protein</fullName>
    </recommendedName>
</protein>
<dbReference type="SUPFAM" id="SSF48726">
    <property type="entry name" value="Immunoglobulin"/>
    <property type="match status" value="4"/>
</dbReference>
<feature type="domain" description="Ig-like" evidence="4">
    <location>
        <begin position="320"/>
        <end position="420"/>
    </location>
</feature>
<dbReference type="SMART" id="SM00407">
    <property type="entry name" value="IGc1"/>
    <property type="match status" value="4"/>
</dbReference>
<dbReference type="OrthoDB" id="8694217at2759"/>
<feature type="domain" description="Ig-like" evidence="4">
    <location>
        <begin position="217"/>
        <end position="310"/>
    </location>
</feature>
<keyword evidence="3" id="KW-1133">Transmembrane helix</keyword>
<dbReference type="InterPro" id="IPR007110">
    <property type="entry name" value="Ig-like_dom"/>
</dbReference>
<dbReference type="InterPro" id="IPR050380">
    <property type="entry name" value="Immune_Resp_Modulators"/>
</dbReference>
<evidence type="ECO:0000256" key="2">
    <source>
        <dbReference type="ARBA" id="ARBA00023319"/>
    </source>
</evidence>
<evidence type="ECO:0000256" key="3">
    <source>
        <dbReference type="SAM" id="Phobius"/>
    </source>
</evidence>
<evidence type="ECO:0000256" key="1">
    <source>
        <dbReference type="ARBA" id="ARBA00023180"/>
    </source>
</evidence>
<keyword evidence="3" id="KW-0472">Membrane</keyword>
<keyword evidence="2" id="KW-0393">Immunoglobulin domain</keyword>
<evidence type="ECO:0000313" key="5">
    <source>
        <dbReference type="EMBL" id="GCC19654.1"/>
    </source>
</evidence>
<dbReference type="InterPro" id="IPR003006">
    <property type="entry name" value="Ig/MHC_CS"/>
</dbReference>
<dbReference type="EMBL" id="BEZZ01001580">
    <property type="protein sequence ID" value="GCC19654.1"/>
    <property type="molecule type" value="Genomic_DNA"/>
</dbReference>
<dbReference type="InterPro" id="IPR036179">
    <property type="entry name" value="Ig-like_dom_sf"/>
</dbReference>
<dbReference type="STRING" id="137246.A0A401RNH7"/>